<dbReference type="SUPFAM" id="SSF54975">
    <property type="entry name" value="Acylphosphatase/BLUF domain-like"/>
    <property type="match status" value="1"/>
</dbReference>
<feature type="active site" evidence="5">
    <location>
        <position position="45"/>
    </location>
</feature>
<accession>A0ABP6Y2G6</accession>
<name>A0ABP6Y2G6_9ACTN</name>
<dbReference type="PANTHER" id="PTHR47268">
    <property type="entry name" value="ACYLPHOSPHATASE"/>
    <property type="match status" value="1"/>
</dbReference>
<evidence type="ECO:0000256" key="2">
    <source>
        <dbReference type="ARBA" id="ARBA00012150"/>
    </source>
</evidence>
<dbReference type="PRINTS" id="PR00112">
    <property type="entry name" value="ACYLPHPHTASE"/>
</dbReference>
<evidence type="ECO:0000256" key="1">
    <source>
        <dbReference type="ARBA" id="ARBA00005614"/>
    </source>
</evidence>
<dbReference type="PROSITE" id="PS51160">
    <property type="entry name" value="ACYLPHOSPHATASE_3"/>
    <property type="match status" value="1"/>
</dbReference>
<evidence type="ECO:0000256" key="3">
    <source>
        <dbReference type="ARBA" id="ARBA00015991"/>
    </source>
</evidence>
<dbReference type="InterPro" id="IPR017968">
    <property type="entry name" value="Acylphosphatase_CS"/>
</dbReference>
<dbReference type="PANTHER" id="PTHR47268:SF4">
    <property type="entry name" value="ACYLPHOSPHATASE"/>
    <property type="match status" value="1"/>
</dbReference>
<comment type="catalytic activity">
    <reaction evidence="4 5">
        <text>an acyl phosphate + H2O = a carboxylate + phosphate + H(+)</text>
        <dbReference type="Rhea" id="RHEA:14965"/>
        <dbReference type="ChEBI" id="CHEBI:15377"/>
        <dbReference type="ChEBI" id="CHEBI:15378"/>
        <dbReference type="ChEBI" id="CHEBI:29067"/>
        <dbReference type="ChEBI" id="CHEBI:43474"/>
        <dbReference type="ChEBI" id="CHEBI:59918"/>
        <dbReference type="EC" id="3.6.1.7"/>
    </reaction>
</comment>
<comment type="caution">
    <text evidence="8">The sequence shown here is derived from an EMBL/GenBank/DDBJ whole genome shotgun (WGS) entry which is preliminary data.</text>
</comment>
<dbReference type="InterPro" id="IPR036046">
    <property type="entry name" value="Acylphosphatase-like_dom_sf"/>
</dbReference>
<dbReference type="Pfam" id="PF00708">
    <property type="entry name" value="Acylphosphatase"/>
    <property type="match status" value="1"/>
</dbReference>
<dbReference type="RefSeq" id="WP_204911112.1">
    <property type="nucleotide sequence ID" value="NZ_BAAAYR010000005.1"/>
</dbReference>
<dbReference type="EC" id="3.6.1.7" evidence="2 5"/>
<evidence type="ECO:0000259" key="7">
    <source>
        <dbReference type="PROSITE" id="PS51160"/>
    </source>
</evidence>
<dbReference type="PROSITE" id="PS00151">
    <property type="entry name" value="ACYLPHOSPHATASE_2"/>
    <property type="match status" value="1"/>
</dbReference>
<keyword evidence="9" id="KW-1185">Reference proteome</keyword>
<comment type="similarity">
    <text evidence="1 6">Belongs to the acylphosphatase family.</text>
</comment>
<dbReference type="Gene3D" id="3.30.70.100">
    <property type="match status" value="1"/>
</dbReference>
<dbReference type="InterPro" id="IPR020456">
    <property type="entry name" value="Acylphosphatase"/>
</dbReference>
<evidence type="ECO:0000256" key="6">
    <source>
        <dbReference type="RuleBase" id="RU004168"/>
    </source>
</evidence>
<dbReference type="Proteomes" id="UP001500767">
    <property type="component" value="Unassembled WGS sequence"/>
</dbReference>
<keyword evidence="5" id="KW-0378">Hydrolase</keyword>
<proteinExistence type="inferred from homology"/>
<dbReference type="EMBL" id="BAAAYR010000005">
    <property type="protein sequence ID" value="GAA3576385.1"/>
    <property type="molecule type" value="Genomic_DNA"/>
</dbReference>
<evidence type="ECO:0000313" key="8">
    <source>
        <dbReference type="EMBL" id="GAA3576385.1"/>
    </source>
</evidence>
<feature type="active site" evidence="5">
    <location>
        <position position="27"/>
    </location>
</feature>
<feature type="domain" description="Acylphosphatase-like" evidence="7">
    <location>
        <begin position="12"/>
        <end position="97"/>
    </location>
</feature>
<evidence type="ECO:0000256" key="4">
    <source>
        <dbReference type="ARBA" id="ARBA00047645"/>
    </source>
</evidence>
<organism evidence="8 9">
    <name type="scientific">Microlunatus spumicola</name>
    <dbReference type="NCBI Taxonomy" id="81499"/>
    <lineage>
        <taxon>Bacteria</taxon>
        <taxon>Bacillati</taxon>
        <taxon>Actinomycetota</taxon>
        <taxon>Actinomycetes</taxon>
        <taxon>Propionibacteriales</taxon>
        <taxon>Propionibacteriaceae</taxon>
        <taxon>Microlunatus</taxon>
    </lineage>
</organism>
<reference evidence="9" key="1">
    <citation type="journal article" date="2019" name="Int. J. Syst. Evol. Microbiol.">
        <title>The Global Catalogue of Microorganisms (GCM) 10K type strain sequencing project: providing services to taxonomists for standard genome sequencing and annotation.</title>
        <authorList>
            <consortium name="The Broad Institute Genomics Platform"/>
            <consortium name="The Broad Institute Genome Sequencing Center for Infectious Disease"/>
            <person name="Wu L."/>
            <person name="Ma J."/>
        </authorList>
    </citation>
    <scope>NUCLEOTIDE SEQUENCE [LARGE SCALE GENOMIC DNA]</scope>
    <source>
        <strain evidence="9">JCM 16540</strain>
    </source>
</reference>
<dbReference type="InterPro" id="IPR001792">
    <property type="entry name" value="Acylphosphatase-like_dom"/>
</dbReference>
<evidence type="ECO:0000256" key="5">
    <source>
        <dbReference type="PROSITE-ProRule" id="PRU00520"/>
    </source>
</evidence>
<sequence>MSVPAPDRAVVRDRVVVTGRVQNVTFRESTRRQAEAHGVVGWVRNLPDGSVVAELEGPRTAVDEVEAWMRRGPLLASVDDVAVTPSAPTGEGTFEVR</sequence>
<gene>
    <name evidence="8" type="ORF">GCM10022197_37020</name>
</gene>
<evidence type="ECO:0000313" key="9">
    <source>
        <dbReference type="Proteomes" id="UP001500767"/>
    </source>
</evidence>
<protein>
    <recommendedName>
        <fullName evidence="3 5">acylphosphatase</fullName>
        <ecNumber evidence="2 5">3.6.1.7</ecNumber>
    </recommendedName>
</protein>